<dbReference type="Proteomes" id="UP001519887">
    <property type="component" value="Unassembled WGS sequence"/>
</dbReference>
<dbReference type="EMBL" id="JAHZIK010002326">
    <property type="protein sequence ID" value="MBW7460588.1"/>
    <property type="molecule type" value="Genomic_DNA"/>
</dbReference>
<protein>
    <submittedName>
        <fullName evidence="2">S-layer homology domain-containing protein</fullName>
    </submittedName>
</protein>
<organism evidence="2 3">
    <name type="scientific">Paenibacillus sepulcri</name>
    <dbReference type="NCBI Taxonomy" id="359917"/>
    <lineage>
        <taxon>Bacteria</taxon>
        <taxon>Bacillati</taxon>
        <taxon>Bacillota</taxon>
        <taxon>Bacilli</taxon>
        <taxon>Bacillales</taxon>
        <taxon>Paenibacillaceae</taxon>
        <taxon>Paenibacillus</taxon>
    </lineage>
</organism>
<dbReference type="PROSITE" id="PS51272">
    <property type="entry name" value="SLH"/>
    <property type="match status" value="1"/>
</dbReference>
<evidence type="ECO:0000259" key="1">
    <source>
        <dbReference type="PROSITE" id="PS51272"/>
    </source>
</evidence>
<keyword evidence="3" id="KW-1185">Reference proteome</keyword>
<feature type="domain" description="SLH" evidence="1">
    <location>
        <begin position="9"/>
        <end position="68"/>
    </location>
</feature>
<feature type="non-terminal residue" evidence="2">
    <location>
        <position position="1"/>
    </location>
</feature>
<gene>
    <name evidence="2" type="ORF">K0U00_41645</name>
</gene>
<accession>A0ABS7CI30</accession>
<sequence>TATDPDTLLSGYLDKAEVGAWARQAVAENIDIGLLTGMTENTLEPRSTATRAQAVMLLSRLLMHINFI</sequence>
<name>A0ABS7CI30_9BACL</name>
<dbReference type="InterPro" id="IPR001119">
    <property type="entry name" value="SLH_dom"/>
</dbReference>
<reference evidence="2 3" key="1">
    <citation type="submission" date="2021-07" db="EMBL/GenBank/DDBJ databases">
        <title>Paenibacillus radiodurans sp. nov., isolated from the southeastern edge of Tengger Desert.</title>
        <authorList>
            <person name="Zhang G."/>
        </authorList>
    </citation>
    <scope>NUCLEOTIDE SEQUENCE [LARGE SCALE GENOMIC DNA]</scope>
    <source>
        <strain evidence="2 3">CCM 7311</strain>
    </source>
</reference>
<evidence type="ECO:0000313" key="3">
    <source>
        <dbReference type="Proteomes" id="UP001519887"/>
    </source>
</evidence>
<comment type="caution">
    <text evidence="2">The sequence shown here is derived from an EMBL/GenBank/DDBJ whole genome shotgun (WGS) entry which is preliminary data.</text>
</comment>
<evidence type="ECO:0000313" key="2">
    <source>
        <dbReference type="EMBL" id="MBW7460588.1"/>
    </source>
</evidence>
<proteinExistence type="predicted"/>